<evidence type="ECO:0000313" key="1">
    <source>
        <dbReference type="EMBL" id="KUF82874.1"/>
    </source>
</evidence>
<dbReference type="EMBL" id="LNFO01003475">
    <property type="protein sequence ID" value="KUF82874.1"/>
    <property type="molecule type" value="Genomic_DNA"/>
</dbReference>
<proteinExistence type="predicted"/>
<name>A0A0W8CFK7_PHYNI</name>
<dbReference type="SUPFAM" id="SSF53098">
    <property type="entry name" value="Ribonuclease H-like"/>
    <property type="match status" value="1"/>
</dbReference>
<dbReference type="AlphaFoldDB" id="A0A0W8CFK7"/>
<sequence length="518" mass="58011">MSEASLMPSQRSQSSFTPKQIAEFYFKPYLTEDGDPTGLQVCKACGKTRKHVPRTGYTNLVSHVKAAHPRFELEMEDASIAATGSLLPWVRQKASNRYAWLEWVISANLPLSFVEMESTRRYTKLPPVCRNTLRANMEGVTKAVEIKIGNEMPDKFGLLLDGWTHGTEHYLGVFACYETPSGPQYPLLSLAPIVVDAAGRFDAETHMAALAAFLPYFGKDLSNCIFLVGDNCAVNKRLARLMGIPLVGCASHRLNLAVRTLLEPHEADLEQVQSLMKRLRTLTQAAKLRLKTSLKPKLRQETRWGSTYAMLARYFALREFISADDEDLADLMPSPAANRRLKALLLELADVESVSMKLQSEDLNLLDARDLLDGLLEVKPSFRHYLAPDADIVAAPEFESAVIKVLGGRAKLLSRAEKAALKPFERKTAEAADVTEKTAKVGFADRILKRRKVQEDKSAYSQQNAIPPTSNAAERLFSMARMVLRYERNRLSPLMLEMLLFLKLNSKYWDVTTVDAVI</sequence>
<evidence type="ECO:0008006" key="3">
    <source>
        <dbReference type="Google" id="ProtNLM"/>
    </source>
</evidence>
<dbReference type="PANTHER" id="PTHR40866:SF1">
    <property type="entry name" value="BED-TYPE DOMAIN-CONTAINING PROTEIN"/>
    <property type="match status" value="1"/>
</dbReference>
<dbReference type="InterPro" id="IPR012337">
    <property type="entry name" value="RNaseH-like_sf"/>
</dbReference>
<accession>A0A0W8CFK7</accession>
<gene>
    <name evidence="1" type="ORF">AM587_10002906</name>
</gene>
<dbReference type="PANTHER" id="PTHR40866">
    <property type="entry name" value="BED-TYPE DOMAIN-CONTAINING PROTEIN"/>
    <property type="match status" value="1"/>
</dbReference>
<protein>
    <recommendedName>
        <fullName evidence="3">BED-type domain-containing protein</fullName>
    </recommendedName>
</protein>
<dbReference type="Proteomes" id="UP000052943">
    <property type="component" value="Unassembled WGS sequence"/>
</dbReference>
<dbReference type="OrthoDB" id="123598at2759"/>
<evidence type="ECO:0000313" key="2">
    <source>
        <dbReference type="Proteomes" id="UP000052943"/>
    </source>
</evidence>
<reference evidence="1 2" key="1">
    <citation type="submission" date="2015-11" db="EMBL/GenBank/DDBJ databases">
        <title>Genomes and virulence difference between two physiological races of Phytophthora nicotianae.</title>
        <authorList>
            <person name="Liu H."/>
            <person name="Ma X."/>
            <person name="Yu H."/>
            <person name="Fang D."/>
            <person name="Li Y."/>
            <person name="Wang X."/>
            <person name="Wang W."/>
            <person name="Dong Y."/>
            <person name="Xiao B."/>
        </authorList>
    </citation>
    <scope>NUCLEOTIDE SEQUENCE [LARGE SCALE GENOMIC DNA]</scope>
    <source>
        <strain evidence="2">race 0</strain>
    </source>
</reference>
<organism evidence="1 2">
    <name type="scientific">Phytophthora nicotianae</name>
    <name type="common">Potato buckeye rot agent</name>
    <name type="synonym">Phytophthora parasitica</name>
    <dbReference type="NCBI Taxonomy" id="4792"/>
    <lineage>
        <taxon>Eukaryota</taxon>
        <taxon>Sar</taxon>
        <taxon>Stramenopiles</taxon>
        <taxon>Oomycota</taxon>
        <taxon>Peronosporomycetes</taxon>
        <taxon>Peronosporales</taxon>
        <taxon>Peronosporaceae</taxon>
        <taxon>Phytophthora</taxon>
    </lineage>
</organism>
<comment type="caution">
    <text evidence="1">The sequence shown here is derived from an EMBL/GenBank/DDBJ whole genome shotgun (WGS) entry which is preliminary data.</text>
</comment>